<name>A0A8I1AE01_THEIN</name>
<sequence length="152" mass="18184">MKKGFEDVLAELQAEMVAICLEYVNNRADDIYIYCSCELSYSFNVFYKINGKVVHKNQLNEVLEDKIYDVSKEKQWSMLHKGVEILKQIHNKCKEFNREMPTEIKMHYKVKENKLRATYKYDLVWSNDDMLLPDDIFLSWFEEVRQENNAGH</sequence>
<dbReference type="Gene3D" id="3.30.500.20">
    <property type="entry name" value="BH3703-like domains"/>
    <property type="match status" value="1"/>
</dbReference>
<proteinExistence type="predicted"/>
<dbReference type="EMBL" id="JAECVW010000001">
    <property type="protein sequence ID" value="MBH8594318.1"/>
    <property type="molecule type" value="Genomic_DNA"/>
</dbReference>
<accession>A0A8I1AE01</accession>
<reference evidence="1 2" key="1">
    <citation type="submission" date="2020-12" db="EMBL/GenBank/DDBJ databases">
        <title>WGS of Thermoactinomyces spp.</title>
        <authorList>
            <person name="Cheng K."/>
        </authorList>
    </citation>
    <scope>NUCLEOTIDE SEQUENCE [LARGE SCALE GENOMIC DNA]</scope>
    <source>
        <strain evidence="2">CICC 10671\DSM 43846</strain>
    </source>
</reference>
<protein>
    <submittedName>
        <fullName evidence="1">DUF600 domain-containing protein</fullName>
    </submittedName>
</protein>
<dbReference type="AlphaFoldDB" id="A0A8I1AE01"/>
<evidence type="ECO:0000313" key="1">
    <source>
        <dbReference type="EMBL" id="MBH8594318.1"/>
    </source>
</evidence>
<dbReference type="Proteomes" id="UP000633619">
    <property type="component" value="Unassembled WGS sequence"/>
</dbReference>
<organism evidence="1 2">
    <name type="scientific">Thermoactinomyces intermedius</name>
    <dbReference type="NCBI Taxonomy" id="2024"/>
    <lineage>
        <taxon>Bacteria</taxon>
        <taxon>Bacillati</taxon>
        <taxon>Bacillota</taxon>
        <taxon>Bacilli</taxon>
        <taxon>Bacillales</taxon>
        <taxon>Thermoactinomycetaceae</taxon>
        <taxon>Thermoactinomyces</taxon>
    </lineage>
</organism>
<dbReference type="RefSeq" id="WP_181730743.1">
    <property type="nucleotide sequence ID" value="NZ_JACEIR010000001.1"/>
</dbReference>
<comment type="caution">
    <text evidence="1">The sequence shown here is derived from an EMBL/GenBank/DDBJ whole genome shotgun (WGS) entry which is preliminary data.</text>
</comment>
<gene>
    <name evidence="1" type="ORF">I8U20_03135</name>
</gene>
<evidence type="ECO:0000313" key="2">
    <source>
        <dbReference type="Proteomes" id="UP000633619"/>
    </source>
</evidence>
<keyword evidence="2" id="KW-1185">Reference proteome</keyword>